<sequence length="221" mass="26107">MFYTIQLCYEMVKKELIILICLLSSFSCASQKKEVIAKSTIKLEGGNTNIRDLIEIDGYYADSIYRKYGSYIFFEDGTWVYFHFKGESTNNEIKSNLSKTIVTWKEGKQILWGGNWGVYAIRDDTIIIHSYDKPALLKGWSLDEIRFKIIDREAIKAVYFRSILKSADDYYKTHSPWKNGELKHFTSADSLPSSDNWLKEHKWIWRNESDWKNYMQKIKKK</sequence>
<dbReference type="EMBL" id="QICL01000021">
    <property type="protein sequence ID" value="PXV62236.1"/>
    <property type="molecule type" value="Genomic_DNA"/>
</dbReference>
<dbReference type="AlphaFoldDB" id="A0A2V3PMU2"/>
<dbReference type="RefSeq" id="WP_245904100.1">
    <property type="nucleotide sequence ID" value="NZ_QICL01000021.1"/>
</dbReference>
<name>A0A2V3PMU2_9BACT</name>
<evidence type="ECO:0000313" key="1">
    <source>
        <dbReference type="EMBL" id="PXV62236.1"/>
    </source>
</evidence>
<comment type="caution">
    <text evidence="1">The sequence shown here is derived from an EMBL/GenBank/DDBJ whole genome shotgun (WGS) entry which is preliminary data.</text>
</comment>
<organism evidence="1 2">
    <name type="scientific">Dysgonomonas alginatilytica</name>
    <dbReference type="NCBI Taxonomy" id="1605892"/>
    <lineage>
        <taxon>Bacteria</taxon>
        <taxon>Pseudomonadati</taxon>
        <taxon>Bacteroidota</taxon>
        <taxon>Bacteroidia</taxon>
        <taxon>Bacteroidales</taxon>
        <taxon>Dysgonomonadaceae</taxon>
        <taxon>Dysgonomonas</taxon>
    </lineage>
</organism>
<accession>A0A2V3PMU2</accession>
<gene>
    <name evidence="1" type="ORF">CLV62_12159</name>
</gene>
<protein>
    <submittedName>
        <fullName evidence="1">Uncharacterized protein</fullName>
    </submittedName>
</protein>
<evidence type="ECO:0000313" key="2">
    <source>
        <dbReference type="Proteomes" id="UP000247973"/>
    </source>
</evidence>
<reference evidence="1 2" key="1">
    <citation type="submission" date="2018-03" db="EMBL/GenBank/DDBJ databases">
        <title>Genomic Encyclopedia of Archaeal and Bacterial Type Strains, Phase II (KMG-II): from individual species to whole genera.</title>
        <authorList>
            <person name="Goeker M."/>
        </authorList>
    </citation>
    <scope>NUCLEOTIDE SEQUENCE [LARGE SCALE GENOMIC DNA]</scope>
    <source>
        <strain evidence="1 2">DSM 100214</strain>
    </source>
</reference>
<keyword evidence="2" id="KW-1185">Reference proteome</keyword>
<proteinExistence type="predicted"/>
<dbReference type="Proteomes" id="UP000247973">
    <property type="component" value="Unassembled WGS sequence"/>
</dbReference>